<keyword evidence="4" id="KW-1185">Reference proteome</keyword>
<dbReference type="PANTHER" id="PTHR23024:SF467">
    <property type="entry name" value="CARBOXYLESTERASE 12-RELATED"/>
    <property type="match status" value="1"/>
</dbReference>
<evidence type="ECO:0000259" key="2">
    <source>
        <dbReference type="Pfam" id="PF07859"/>
    </source>
</evidence>
<dbReference type="InterPro" id="IPR013094">
    <property type="entry name" value="AB_hydrolase_3"/>
</dbReference>
<dbReference type="InterPro" id="IPR029058">
    <property type="entry name" value="AB_hydrolase_fold"/>
</dbReference>
<feature type="domain" description="Alpha/beta hydrolase fold-3" evidence="2">
    <location>
        <begin position="29"/>
        <end position="248"/>
    </location>
</feature>
<organism evidence="3 4">
    <name type="scientific">Forsythia ovata</name>
    <dbReference type="NCBI Taxonomy" id="205694"/>
    <lineage>
        <taxon>Eukaryota</taxon>
        <taxon>Viridiplantae</taxon>
        <taxon>Streptophyta</taxon>
        <taxon>Embryophyta</taxon>
        <taxon>Tracheophyta</taxon>
        <taxon>Spermatophyta</taxon>
        <taxon>Magnoliopsida</taxon>
        <taxon>eudicotyledons</taxon>
        <taxon>Gunneridae</taxon>
        <taxon>Pentapetalae</taxon>
        <taxon>asterids</taxon>
        <taxon>lamiids</taxon>
        <taxon>Lamiales</taxon>
        <taxon>Oleaceae</taxon>
        <taxon>Forsythieae</taxon>
        <taxon>Forsythia</taxon>
    </lineage>
</organism>
<evidence type="ECO:0000313" key="4">
    <source>
        <dbReference type="Proteomes" id="UP001604277"/>
    </source>
</evidence>
<comment type="caution">
    <text evidence="3">The sequence shown here is derived from an EMBL/GenBank/DDBJ whole genome shotgun (WGS) entry which is preliminary data.</text>
</comment>
<dbReference type="AlphaFoldDB" id="A0ABD1VJ42"/>
<dbReference type="InterPro" id="IPR050466">
    <property type="entry name" value="Carboxylest/Gibb_receptor"/>
</dbReference>
<dbReference type="Gene3D" id="3.40.50.1820">
    <property type="entry name" value="alpha/beta hydrolase"/>
    <property type="match status" value="1"/>
</dbReference>
<dbReference type="SUPFAM" id="SSF53474">
    <property type="entry name" value="alpha/beta-Hydrolases"/>
    <property type="match status" value="1"/>
</dbReference>
<evidence type="ECO:0000256" key="1">
    <source>
        <dbReference type="ARBA" id="ARBA00010515"/>
    </source>
</evidence>
<dbReference type="Pfam" id="PF07859">
    <property type="entry name" value="Abhydrolase_3"/>
    <property type="match status" value="1"/>
</dbReference>
<protein>
    <submittedName>
        <fullName evidence="3">Carboxylesterase 2</fullName>
    </submittedName>
</protein>
<comment type="similarity">
    <text evidence="1">Belongs to the 'GDXG' lipolytic enzyme family.</text>
</comment>
<accession>A0ABD1VJ42</accession>
<proteinExistence type="inferred from homology"/>
<dbReference type="PANTHER" id="PTHR23024">
    <property type="entry name" value="ARYLACETAMIDE DEACETYLASE"/>
    <property type="match status" value="1"/>
</dbReference>
<dbReference type="EMBL" id="JBFOLJ010000005">
    <property type="protein sequence ID" value="KAL2537374.1"/>
    <property type="molecule type" value="Genomic_DNA"/>
</dbReference>
<name>A0ABD1VJ42_9LAMI</name>
<gene>
    <name evidence="3" type="ORF">Fot_18765</name>
</gene>
<reference evidence="4" key="1">
    <citation type="submission" date="2024-07" db="EMBL/GenBank/DDBJ databases">
        <title>Two chromosome-level genome assemblies of Korean endemic species Abeliophyllum distichum and Forsythia ovata (Oleaceae).</title>
        <authorList>
            <person name="Jang H."/>
        </authorList>
    </citation>
    <scope>NUCLEOTIDE SEQUENCE [LARGE SCALE GENOMIC DNA]</scope>
</reference>
<evidence type="ECO:0000313" key="3">
    <source>
        <dbReference type="EMBL" id="KAL2537374.1"/>
    </source>
</evidence>
<dbReference type="Proteomes" id="UP001604277">
    <property type="component" value="Unassembled WGS sequence"/>
</dbReference>
<sequence>MLRLHQKLMYQPDFICQKNANPGQKLPLLVYFHGGGFIVESAFSPLYHQHLNALVAEANVVAVSVEYRLAPEHPLPIAYEDSWLALKWAASHSIGNDDEEWIKDYADLDHVYLGGDSAGANIAHNVAMRVGSEKVEWINLNGVFLNCPFFGGKDPMGNESLTTYAFQKNFLDKLWPFACPNTTGLDDPLINPDMDPNLSCFGSKKVLVYVAEKDVVRERGFYYKEVLEKSGWNGDVEVVEVKKEKHIFSVFYPKSDNGIAMLKRVGSFLNQHKANDMFDSKNFGLASFE</sequence>